<feature type="region of interest" description="Disordered" evidence="2">
    <location>
        <begin position="1"/>
        <end position="64"/>
    </location>
</feature>
<feature type="domain" description="Small EDRK-rich factor-like N-terminal" evidence="3">
    <location>
        <begin position="1"/>
        <end position="38"/>
    </location>
</feature>
<dbReference type="PANTHER" id="PTHR13596">
    <property type="entry name" value="SMALL EDRK-RICH FACTOR 1"/>
    <property type="match status" value="1"/>
</dbReference>
<evidence type="ECO:0000259" key="3">
    <source>
        <dbReference type="Pfam" id="PF04419"/>
    </source>
</evidence>
<evidence type="ECO:0000256" key="1">
    <source>
        <dbReference type="ARBA" id="ARBA00007309"/>
    </source>
</evidence>
<name>A0A316UVC4_9BASI</name>
<evidence type="ECO:0000313" key="5">
    <source>
        <dbReference type="Proteomes" id="UP000245884"/>
    </source>
</evidence>
<accession>A0A316UVC4</accession>
<reference evidence="4 5" key="1">
    <citation type="journal article" date="2018" name="Mol. Biol. Evol.">
        <title>Broad Genomic Sampling Reveals a Smut Pathogenic Ancestry of the Fungal Clade Ustilaginomycotina.</title>
        <authorList>
            <person name="Kijpornyongpan T."/>
            <person name="Mondo S.J."/>
            <person name="Barry K."/>
            <person name="Sandor L."/>
            <person name="Lee J."/>
            <person name="Lipzen A."/>
            <person name="Pangilinan J."/>
            <person name="LaButti K."/>
            <person name="Hainaut M."/>
            <person name="Henrissat B."/>
            <person name="Grigoriev I.V."/>
            <person name="Spatafora J.W."/>
            <person name="Aime M.C."/>
        </authorList>
    </citation>
    <scope>NUCLEOTIDE SEQUENCE [LARGE SCALE GENOMIC DNA]</scope>
    <source>
        <strain evidence="4 5">MCA 5214</strain>
    </source>
</reference>
<keyword evidence="5" id="KW-1185">Reference proteome</keyword>
<gene>
    <name evidence="4" type="ORF">BDZ90DRAFT_278167</name>
</gene>
<dbReference type="InterPro" id="IPR007513">
    <property type="entry name" value="SERF-like_N"/>
</dbReference>
<dbReference type="InterPro" id="IPR040211">
    <property type="entry name" value="SERF1/2-like"/>
</dbReference>
<protein>
    <submittedName>
        <fullName evidence="4">Four F5 protein</fullName>
    </submittedName>
</protein>
<evidence type="ECO:0000256" key="2">
    <source>
        <dbReference type="SAM" id="MobiDB-lite"/>
    </source>
</evidence>
<feature type="compositionally biased region" description="Basic and acidic residues" evidence="2">
    <location>
        <begin position="25"/>
        <end position="57"/>
    </location>
</feature>
<dbReference type="EMBL" id="KZ819664">
    <property type="protein sequence ID" value="PWN28738.1"/>
    <property type="molecule type" value="Genomic_DNA"/>
</dbReference>
<organism evidence="4 5">
    <name type="scientific">Jaminaea rosea</name>
    <dbReference type="NCBI Taxonomy" id="1569628"/>
    <lineage>
        <taxon>Eukaryota</taxon>
        <taxon>Fungi</taxon>
        <taxon>Dikarya</taxon>
        <taxon>Basidiomycota</taxon>
        <taxon>Ustilaginomycotina</taxon>
        <taxon>Exobasidiomycetes</taxon>
        <taxon>Microstromatales</taxon>
        <taxon>Microstromatales incertae sedis</taxon>
        <taxon>Jaminaea</taxon>
    </lineage>
</organism>
<dbReference type="STRING" id="1569628.A0A316UVC4"/>
<sequence length="64" mass="6965">MARGNQRDLAREKANKKAAAAGKGKVKDDGLTVTQRKERDAQAMREKQLKRDAEKAAEAAAGKK</sequence>
<feature type="compositionally biased region" description="Basic and acidic residues" evidence="2">
    <location>
        <begin position="1"/>
        <end position="15"/>
    </location>
</feature>
<dbReference type="Proteomes" id="UP000245884">
    <property type="component" value="Unassembled WGS sequence"/>
</dbReference>
<dbReference type="Pfam" id="PF04419">
    <property type="entry name" value="SERF-like_N"/>
    <property type="match status" value="1"/>
</dbReference>
<proteinExistence type="inferred from homology"/>
<dbReference type="GeneID" id="37030892"/>
<comment type="similarity">
    <text evidence="1">Belongs to the SERF family.</text>
</comment>
<dbReference type="PANTHER" id="PTHR13596:SF0">
    <property type="entry name" value="SI:CH211-39K3.2-RELATED"/>
    <property type="match status" value="1"/>
</dbReference>
<dbReference type="RefSeq" id="XP_025363350.1">
    <property type="nucleotide sequence ID" value="XM_025509069.1"/>
</dbReference>
<dbReference type="AlphaFoldDB" id="A0A316UVC4"/>
<evidence type="ECO:0000313" key="4">
    <source>
        <dbReference type="EMBL" id="PWN28738.1"/>
    </source>
</evidence>